<name>A0A1C7I8W2_9FIRM</name>
<keyword evidence="3" id="KW-1133">Transmembrane helix</keyword>
<feature type="transmembrane region" description="Helical" evidence="3">
    <location>
        <begin position="780"/>
        <end position="799"/>
    </location>
</feature>
<dbReference type="OrthoDB" id="9757876at2"/>
<dbReference type="EMBL" id="CP015405">
    <property type="protein sequence ID" value="ANU76096.1"/>
    <property type="molecule type" value="Genomic_DNA"/>
</dbReference>
<evidence type="ECO:0000313" key="5">
    <source>
        <dbReference type="Proteomes" id="UP000092574"/>
    </source>
</evidence>
<keyword evidence="5" id="KW-1185">Reference proteome</keyword>
<dbReference type="KEGG" id="byl:A4V09_10140"/>
<feature type="region of interest" description="Disordered" evidence="2">
    <location>
        <begin position="221"/>
        <end position="259"/>
    </location>
</feature>
<dbReference type="GO" id="GO:0005886">
    <property type="term" value="C:plasma membrane"/>
    <property type="evidence" value="ECO:0007669"/>
    <property type="project" value="TreeGrafter"/>
</dbReference>
<dbReference type="Gene3D" id="3.30.70.1320">
    <property type="entry name" value="Multidrug efflux transporter AcrB pore domain like"/>
    <property type="match status" value="2"/>
</dbReference>
<protein>
    <submittedName>
        <fullName evidence="4">Acriflavin resistance protein</fullName>
    </submittedName>
</protein>
<dbReference type="STRING" id="1796616.A4V09_10140"/>
<dbReference type="InterPro" id="IPR027463">
    <property type="entry name" value="AcrB_DN_DC_subdom"/>
</dbReference>
<feature type="transmembrane region" description="Helical" evidence="3">
    <location>
        <begin position="643"/>
        <end position="662"/>
    </location>
</feature>
<keyword evidence="3" id="KW-0812">Transmembrane</keyword>
<dbReference type="RefSeq" id="WP_065542272.1">
    <property type="nucleotide sequence ID" value="NZ_CP015405.2"/>
</dbReference>
<dbReference type="SUPFAM" id="SSF82866">
    <property type="entry name" value="Multidrug efflux transporter AcrB transmembrane domain"/>
    <property type="match status" value="2"/>
</dbReference>
<dbReference type="InterPro" id="IPR001036">
    <property type="entry name" value="Acrflvin-R"/>
</dbReference>
<feature type="transmembrane region" description="Helical" evidence="3">
    <location>
        <begin position="1188"/>
        <end position="1208"/>
    </location>
</feature>
<feature type="transmembrane region" description="Helical" evidence="3">
    <location>
        <begin position="695"/>
        <end position="720"/>
    </location>
</feature>
<keyword evidence="3" id="KW-0472">Membrane</keyword>
<dbReference type="Gene3D" id="3.30.70.1430">
    <property type="entry name" value="Multidrug efflux transporter AcrB pore domain"/>
    <property type="match status" value="2"/>
</dbReference>
<dbReference type="Gene3D" id="3.30.70.1440">
    <property type="entry name" value="Multidrug efflux transporter AcrB pore domain"/>
    <property type="match status" value="1"/>
</dbReference>
<proteinExistence type="predicted"/>
<gene>
    <name evidence="4" type="ORF">A4V09_10140</name>
</gene>
<sequence length="1336" mass="145082">MLSRFSVKKPYTVVVAVVLVILLGVVSVTKMNTDLLPSMNLPYAIVMTTYVGASPESVEETVTKPIEQSMATVSNIKNVSSVSRENVSMVILEFEETTNMDSVSLEMRENLDQIKGYWDDSVSNPIIMKLNPDMLPVLVAAVDVDDMTAAELTDYIEDNVQPNIERIDGVARVSKSGSVTENIEVRINQEKLDAMNQKVQDAINGKFAEEEEKLNDAQAEIDSGKSELNSGQSELESGQNEAASQIGEGSGQLSQAQSELTKSAAEVDIQLQNLESKQTELDSQSKLLQATEEGLNFTVEKLTEAKNRLLEAQEGTQKLEEGIATIQGQIEELEEQLNALTPEKPDNMTEEEWQQTIAQLTAAKEEMEGKKAEMEQQLAVLNEQLAQLDPVEVVDKGLEAANSGLQEIAGAKAQLAEGQTQLNAGIQKLQEAKAQIEAGQSQMSAAQIQLETQKIMASIQLSSASSKIAMGTAQLEAAQSQLDSGRDQLNEAKEQAQDKADLNTILTSDMVKGILTAENFAMPAGYVTEDNKEYLIRVGDKVQDVDSLGDLVLLDLKLDGLASIRLSDVADISVTDDSAEVYAKINGNPGMMLSIEKQTGYSTGDVADKILDRMEELEKENEGLHFTTLMNQGIYIDMVVNSVLQNMLYGGILAILVLFLFLRDIKPTFVIACSIPISVVAALVLMYFSGVTLNIISLSGLALGVGMLVDNSIVVIENIYRMRSQGIPARKAAVEGAKQVAGAIVSSTLTTVCVFAPIVFTEGITRQLFVDMGLTIGYSLAASLVVALTLVPMMSAGLLKRAEAKPSKLLNKVQDFYGRLIHKTLKHKAWVLLGALVLFLGSMYLSVKKGTEFFPSMESTQASLTVTTDKGTPLKDTAAKADEIIDKISDIDDIETIGAMAGGSSMSMGGSSTNEVTMYLVLKEDKKLNNEQLEKEILKRTKGVDGCEVVVSTSNMDMSALGGSGLQVEIKGKDLEQLQEIATDLAGKIEKVKGTQNVYDGMEETDAQYKVVVDKSKAMRYGLTVAQVFQEINKKIAEATSATTISTATKDYDVYVRSGKDESLTREQLADISIQTTNAEGETEEIKVGDIAAFEDSVSPQAINRDSQSRYMSVTAEIASGYNIGLVSQDVQKILDKYNVPEGYTIEMKGEDESINEAMGQLLQMLALALVFMYLIMVAQFQSLLSPFIIMFTIPLAFTGGFMGLLVSNKPVSIVAMVGFVMLSGIIVNNGIVLVDYINQLRKDGMEKRAAIEEAGRARLRPIVMTALTTILGLLTMAMGMGMGADMVQPMAIVTIGGLIYGTLLTLFVVPCIYDILNRRHYKKDEERLVDEGEAQ</sequence>
<keyword evidence="1" id="KW-0175">Coiled coil</keyword>
<organism evidence="4 5">
    <name type="scientific">Blautia pseudococcoides</name>
    <dbReference type="NCBI Taxonomy" id="1796616"/>
    <lineage>
        <taxon>Bacteria</taxon>
        <taxon>Bacillati</taxon>
        <taxon>Bacillota</taxon>
        <taxon>Clostridia</taxon>
        <taxon>Lachnospirales</taxon>
        <taxon>Lachnospiraceae</taxon>
        <taxon>Blautia</taxon>
    </lineage>
</organism>
<feature type="coiled-coil region" evidence="1">
    <location>
        <begin position="475"/>
        <end position="502"/>
    </location>
</feature>
<dbReference type="Gene3D" id="1.20.1640.10">
    <property type="entry name" value="Multidrug efflux transporter AcrB transmembrane domain"/>
    <property type="match status" value="2"/>
</dbReference>
<feature type="transmembrane region" description="Helical" evidence="3">
    <location>
        <begin position="1162"/>
        <end position="1181"/>
    </location>
</feature>
<feature type="compositionally biased region" description="Polar residues" evidence="2">
    <location>
        <begin position="226"/>
        <end position="243"/>
    </location>
</feature>
<feature type="transmembrane region" description="Helical" evidence="3">
    <location>
        <begin position="1291"/>
        <end position="1314"/>
    </location>
</feature>
<dbReference type="Gene3D" id="3.30.2090.10">
    <property type="entry name" value="Multidrug efflux transporter AcrB TolC docking domain, DN and DC subdomains"/>
    <property type="match status" value="2"/>
</dbReference>
<feature type="transmembrane region" description="Helical" evidence="3">
    <location>
        <begin position="829"/>
        <end position="847"/>
    </location>
</feature>
<dbReference type="SUPFAM" id="SSF57997">
    <property type="entry name" value="Tropomyosin"/>
    <property type="match status" value="1"/>
</dbReference>
<dbReference type="Proteomes" id="UP000092574">
    <property type="component" value="Chromosome"/>
</dbReference>
<reference evidence="4" key="1">
    <citation type="submission" date="2017-04" db="EMBL/GenBank/DDBJ databases">
        <title>Complete Genome Sequences of Twelve Strains of a Stable Defined Moderately Diverse Mouse Microbiota 2 (sDMDMm2).</title>
        <authorList>
            <person name="Uchimura Y."/>
            <person name="Wyss M."/>
            <person name="Brugiroux S."/>
            <person name="Limenitakis J.P."/>
            <person name="Stecher B."/>
            <person name="McCoy K.D."/>
            <person name="Macpherson A.J."/>
        </authorList>
    </citation>
    <scope>NUCLEOTIDE SEQUENCE</scope>
    <source>
        <strain evidence="4">YL58</strain>
    </source>
</reference>
<evidence type="ECO:0000313" key="4">
    <source>
        <dbReference type="EMBL" id="ANU76096.1"/>
    </source>
</evidence>
<evidence type="ECO:0000256" key="3">
    <source>
        <dbReference type="SAM" id="Phobius"/>
    </source>
</evidence>
<dbReference type="Pfam" id="PF00873">
    <property type="entry name" value="ACR_tran"/>
    <property type="match status" value="2"/>
</dbReference>
<feature type="transmembrane region" description="Helical" evidence="3">
    <location>
        <begin position="669"/>
        <end position="689"/>
    </location>
</feature>
<dbReference type="PANTHER" id="PTHR32063:SF0">
    <property type="entry name" value="SWARMING MOTILITY PROTEIN SWRC"/>
    <property type="match status" value="1"/>
</dbReference>
<dbReference type="SUPFAM" id="SSF82714">
    <property type="entry name" value="Multidrug efflux transporter AcrB TolC docking domain, DN and DC subdomains"/>
    <property type="match status" value="2"/>
</dbReference>
<dbReference type="PANTHER" id="PTHR32063">
    <property type="match status" value="1"/>
</dbReference>
<feature type="transmembrane region" description="Helical" evidence="3">
    <location>
        <begin position="1260"/>
        <end position="1285"/>
    </location>
</feature>
<feature type="transmembrane region" description="Helical" evidence="3">
    <location>
        <begin position="1214"/>
        <end position="1239"/>
    </location>
</feature>
<dbReference type="SUPFAM" id="SSF82693">
    <property type="entry name" value="Multidrug efflux transporter AcrB pore domain, PN1, PN2, PC1 and PC2 subdomains"/>
    <property type="match status" value="2"/>
</dbReference>
<accession>A0A1C7I8W2</accession>
<evidence type="ECO:0000256" key="1">
    <source>
        <dbReference type="SAM" id="Coils"/>
    </source>
</evidence>
<dbReference type="GO" id="GO:0042910">
    <property type="term" value="F:xenobiotic transmembrane transporter activity"/>
    <property type="evidence" value="ECO:0007669"/>
    <property type="project" value="TreeGrafter"/>
</dbReference>
<feature type="coiled-coil region" evidence="1">
    <location>
        <begin position="316"/>
        <end position="384"/>
    </location>
</feature>
<feature type="transmembrane region" description="Helical" evidence="3">
    <location>
        <begin position="740"/>
        <end position="760"/>
    </location>
</feature>
<evidence type="ECO:0000256" key="2">
    <source>
        <dbReference type="SAM" id="MobiDB-lite"/>
    </source>
</evidence>